<dbReference type="EMBL" id="JACVVK020000490">
    <property type="protein sequence ID" value="KAK7471516.1"/>
    <property type="molecule type" value="Genomic_DNA"/>
</dbReference>
<comment type="caution">
    <text evidence="5">The sequence shown here is derived from an EMBL/GenBank/DDBJ whole genome shotgun (WGS) entry which is preliminary data.</text>
</comment>
<dbReference type="Gene3D" id="3.40.50.720">
    <property type="entry name" value="NAD(P)-binding Rossmann-like Domain"/>
    <property type="match status" value="1"/>
</dbReference>
<dbReference type="InterPro" id="IPR000683">
    <property type="entry name" value="Gfo/Idh/MocA-like_OxRdtase_N"/>
</dbReference>
<keyword evidence="6" id="KW-1185">Reference proteome</keyword>
<evidence type="ECO:0000313" key="6">
    <source>
        <dbReference type="Proteomes" id="UP001519460"/>
    </source>
</evidence>
<dbReference type="AlphaFoldDB" id="A0ABD0JDQ2"/>
<evidence type="ECO:0000256" key="2">
    <source>
        <dbReference type="ARBA" id="ARBA00023002"/>
    </source>
</evidence>
<dbReference type="InterPro" id="IPR055170">
    <property type="entry name" value="GFO_IDH_MocA-like_dom"/>
</dbReference>
<evidence type="ECO:0000259" key="4">
    <source>
        <dbReference type="Pfam" id="PF22725"/>
    </source>
</evidence>
<dbReference type="PANTHER" id="PTHR42840:SF3">
    <property type="entry name" value="BINDING ROSSMANN FOLD OXIDOREDUCTASE, PUTATIVE (AFU_ORTHOLOGUE AFUA_2G10240)-RELATED"/>
    <property type="match status" value="1"/>
</dbReference>
<feature type="domain" description="GFO/IDH/MocA-like oxidoreductase" evidence="4">
    <location>
        <begin position="105"/>
        <end position="210"/>
    </location>
</feature>
<dbReference type="Proteomes" id="UP001519460">
    <property type="component" value="Unassembled WGS sequence"/>
</dbReference>
<feature type="domain" description="Gfo/Idh/MocA-like oxidoreductase N-terminal" evidence="3">
    <location>
        <begin position="5"/>
        <end position="101"/>
    </location>
</feature>
<evidence type="ECO:0000313" key="5">
    <source>
        <dbReference type="EMBL" id="KAK7471516.1"/>
    </source>
</evidence>
<dbReference type="PANTHER" id="PTHR42840">
    <property type="entry name" value="NAD(P)-BINDING ROSSMANN-FOLD SUPERFAMILY PROTEIN-RELATED"/>
    <property type="match status" value="1"/>
</dbReference>
<accession>A0ABD0JDQ2</accession>
<keyword evidence="2" id="KW-0560">Oxidoreductase</keyword>
<proteinExistence type="inferred from homology"/>
<evidence type="ECO:0000256" key="1">
    <source>
        <dbReference type="ARBA" id="ARBA00010928"/>
    </source>
</evidence>
<organism evidence="5 6">
    <name type="scientific">Batillaria attramentaria</name>
    <dbReference type="NCBI Taxonomy" id="370345"/>
    <lineage>
        <taxon>Eukaryota</taxon>
        <taxon>Metazoa</taxon>
        <taxon>Spiralia</taxon>
        <taxon>Lophotrochozoa</taxon>
        <taxon>Mollusca</taxon>
        <taxon>Gastropoda</taxon>
        <taxon>Caenogastropoda</taxon>
        <taxon>Sorbeoconcha</taxon>
        <taxon>Cerithioidea</taxon>
        <taxon>Batillariidae</taxon>
        <taxon>Batillaria</taxon>
    </lineage>
</organism>
<dbReference type="SUPFAM" id="SSF55347">
    <property type="entry name" value="Glyceraldehyde-3-phosphate dehydrogenase-like, C-terminal domain"/>
    <property type="match status" value="1"/>
</dbReference>
<dbReference type="SUPFAM" id="SSF51735">
    <property type="entry name" value="NAD(P)-binding Rossmann-fold domains"/>
    <property type="match status" value="1"/>
</dbReference>
<sequence length="288" mass="31616">MAKVGVALFGLGRIGQIHLPNLVANGDVIVRWLVDVEAAREKAVELCALYKLENTRFAASDKCEEVFSDASTEAVIVGTPTGFHEDLIKKSVKAGKHVRFEPEHARLKEQLRSGELGTPRVVHYNARDPKTPASYISTSGGIFCDSCIHLLDYVTWLLDERPCSVVATGGRTSDAKANYELADDVDSTLITLQFPSGVHAVLEVTRELPINFMYLRLETVTTVALDGSEQESKNPSPFMSGYKLEMDCFIRVVQGKEECPVQADGVIQASMLADLCRTSLKEGRVVKL</sequence>
<gene>
    <name evidence="5" type="ORF">BaRGS_00035855</name>
</gene>
<dbReference type="Gene3D" id="3.30.360.10">
    <property type="entry name" value="Dihydrodipicolinate Reductase, domain 2"/>
    <property type="match status" value="1"/>
</dbReference>
<dbReference type="GO" id="GO:0016491">
    <property type="term" value="F:oxidoreductase activity"/>
    <property type="evidence" value="ECO:0007669"/>
    <property type="project" value="UniProtKB-KW"/>
</dbReference>
<dbReference type="Pfam" id="PF22725">
    <property type="entry name" value="GFO_IDH_MocA_C3"/>
    <property type="match status" value="1"/>
</dbReference>
<name>A0ABD0JDQ2_9CAEN</name>
<evidence type="ECO:0000259" key="3">
    <source>
        <dbReference type="Pfam" id="PF01408"/>
    </source>
</evidence>
<dbReference type="InterPro" id="IPR036291">
    <property type="entry name" value="NAD(P)-bd_dom_sf"/>
</dbReference>
<protein>
    <submittedName>
        <fullName evidence="5">Uncharacterized protein</fullName>
    </submittedName>
</protein>
<comment type="similarity">
    <text evidence="1">Belongs to the Gfo/Idh/MocA family.</text>
</comment>
<reference evidence="5 6" key="1">
    <citation type="journal article" date="2023" name="Sci. Data">
        <title>Genome assembly of the Korean intertidal mud-creeper Batillaria attramentaria.</title>
        <authorList>
            <person name="Patra A.K."/>
            <person name="Ho P.T."/>
            <person name="Jun S."/>
            <person name="Lee S.J."/>
            <person name="Kim Y."/>
            <person name="Won Y.J."/>
        </authorList>
    </citation>
    <scope>NUCLEOTIDE SEQUENCE [LARGE SCALE GENOMIC DNA]</scope>
    <source>
        <strain evidence="5">Wonlab-2016</strain>
    </source>
</reference>
<dbReference type="Pfam" id="PF01408">
    <property type="entry name" value="GFO_IDH_MocA"/>
    <property type="match status" value="1"/>
</dbReference>